<name>A0A1M5TKY0_9RHOB</name>
<evidence type="ECO:0000313" key="1">
    <source>
        <dbReference type="EMBL" id="SHH51326.1"/>
    </source>
</evidence>
<gene>
    <name evidence="1" type="ORF">SAMN05443551_2270</name>
</gene>
<dbReference type="PANTHER" id="PTHR43685">
    <property type="entry name" value="GLYCOSYLTRANSFERASE"/>
    <property type="match status" value="1"/>
</dbReference>
<accession>A0A1M5TKY0</accession>
<dbReference type="Gene3D" id="3.90.550.10">
    <property type="entry name" value="Spore Coat Polysaccharide Biosynthesis Protein SpsA, Chain A"/>
    <property type="match status" value="1"/>
</dbReference>
<dbReference type="Pfam" id="PF13641">
    <property type="entry name" value="Glyco_tranf_2_3"/>
    <property type="match status" value="1"/>
</dbReference>
<dbReference type="EMBL" id="FQXC01000003">
    <property type="protein sequence ID" value="SHH51326.1"/>
    <property type="molecule type" value="Genomic_DNA"/>
</dbReference>
<sequence>MTHRLVSVVVVSWDRPDWLRRCLLAVGQMDHPSFEVVVVACASGVKVAELVRLPVAKAIIPIDKPNISVARNLGIGAAHGEVVAFIDDDAVPEPTWVSHLVAAFDDPSVVQAGGVTLGRNGISVQHAAARVSLSGVSEDVPIETEAPSVLSPSAKAWPRLHGTNMAIRRSALVEHGGFDERFSFYLDETDLTMRIAQAGGTTMHVPKAIVHHASGPSRFRSANRVPLRLFEIGRSAAVFHAKHVAENNRYAARADFLQERKCWLLRHMQGGTLTPDDVFSLMRELTKGYALGTTLTKKTPSFSDKVNVDYVAPEAASPSGDVSLVVQSTNRRQILEKAAQVVREGTRVTVFDFTATAQYHRVSFSDEGYWHHTGGIFGRMRRDEPLIKWATRAQRVSDSLASLDGVRSAGPLFAETEQ</sequence>
<reference evidence="1 2" key="1">
    <citation type="submission" date="2016-11" db="EMBL/GenBank/DDBJ databases">
        <authorList>
            <person name="Jaros S."/>
            <person name="Januszkiewicz K."/>
            <person name="Wedrychowicz H."/>
        </authorList>
    </citation>
    <scope>NUCLEOTIDE SEQUENCE [LARGE SCALE GENOMIC DNA]</scope>
    <source>
        <strain evidence="1 2">DSM 29431</strain>
    </source>
</reference>
<dbReference type="AlphaFoldDB" id="A0A1M5TKY0"/>
<dbReference type="STRING" id="996342.SAMN05443551_2270"/>
<keyword evidence="1" id="KW-0808">Transferase</keyword>
<dbReference type="SUPFAM" id="SSF53448">
    <property type="entry name" value="Nucleotide-diphospho-sugar transferases"/>
    <property type="match status" value="1"/>
</dbReference>
<proteinExistence type="predicted"/>
<keyword evidence="2" id="KW-1185">Reference proteome</keyword>
<protein>
    <submittedName>
        <fullName evidence="1">Glycosyltransferase, GT2 family</fullName>
    </submittedName>
</protein>
<dbReference type="PANTHER" id="PTHR43685:SF3">
    <property type="entry name" value="SLR2126 PROTEIN"/>
    <property type="match status" value="1"/>
</dbReference>
<dbReference type="InterPro" id="IPR029044">
    <property type="entry name" value="Nucleotide-diphossugar_trans"/>
</dbReference>
<dbReference type="RefSeq" id="WP_072777638.1">
    <property type="nucleotide sequence ID" value="NZ_FQXC01000003.1"/>
</dbReference>
<dbReference type="Proteomes" id="UP000184221">
    <property type="component" value="Unassembled WGS sequence"/>
</dbReference>
<evidence type="ECO:0000313" key="2">
    <source>
        <dbReference type="Proteomes" id="UP000184221"/>
    </source>
</evidence>
<dbReference type="OrthoDB" id="153025at2"/>
<dbReference type="InterPro" id="IPR050834">
    <property type="entry name" value="Glycosyltransf_2"/>
</dbReference>
<dbReference type="GO" id="GO:0016740">
    <property type="term" value="F:transferase activity"/>
    <property type="evidence" value="ECO:0007669"/>
    <property type="project" value="UniProtKB-KW"/>
</dbReference>
<organism evidence="1 2">
    <name type="scientific">Marivita hallyeonensis</name>
    <dbReference type="NCBI Taxonomy" id="996342"/>
    <lineage>
        <taxon>Bacteria</taxon>
        <taxon>Pseudomonadati</taxon>
        <taxon>Pseudomonadota</taxon>
        <taxon>Alphaproteobacteria</taxon>
        <taxon>Rhodobacterales</taxon>
        <taxon>Roseobacteraceae</taxon>
        <taxon>Marivita</taxon>
    </lineage>
</organism>